<evidence type="ECO:0000256" key="3">
    <source>
        <dbReference type="ARBA" id="ARBA00022491"/>
    </source>
</evidence>
<evidence type="ECO:0000256" key="2">
    <source>
        <dbReference type="ARBA" id="ARBA00017823"/>
    </source>
</evidence>
<gene>
    <name evidence="8" type="primary">flgM</name>
    <name evidence="8" type="ORF">GOQ27_06730</name>
</gene>
<comment type="caution">
    <text evidence="8">The sequence shown here is derived from an EMBL/GenBank/DDBJ whole genome shotgun (WGS) entry which is preliminary data.</text>
</comment>
<dbReference type="RefSeq" id="WP_203366070.1">
    <property type="nucleotide sequence ID" value="NZ_WSFT01000028.1"/>
</dbReference>
<proteinExistence type="inferred from homology"/>
<dbReference type="EMBL" id="WSFT01000028">
    <property type="protein sequence ID" value="MBS4538150.1"/>
    <property type="molecule type" value="Genomic_DNA"/>
</dbReference>
<keyword evidence="3" id="KW-0678">Repressor</keyword>
<dbReference type="InterPro" id="IPR031316">
    <property type="entry name" value="FlgM_C"/>
</dbReference>
<dbReference type="NCBIfam" id="TIGR03824">
    <property type="entry name" value="FlgM_jcvi"/>
    <property type="match status" value="1"/>
</dbReference>
<dbReference type="InterPro" id="IPR007412">
    <property type="entry name" value="FlgM"/>
</dbReference>
<keyword evidence="8" id="KW-0969">Cilium</keyword>
<evidence type="ECO:0000256" key="1">
    <source>
        <dbReference type="ARBA" id="ARBA00005322"/>
    </source>
</evidence>
<feature type="domain" description="Anti-sigma-28 factor FlgM C-terminal" evidence="7">
    <location>
        <begin position="34"/>
        <end position="88"/>
    </location>
</feature>
<sequence length="94" mass="10987">MKIFNNNNIKNIMKAYDNKDKKEVSENSRLKKKDEFTISDEAKDIQKALKVAKDSPDIREEKIREIKMKVDSGNYSIDPKKVAEKIIEDINSRK</sequence>
<keyword evidence="8" id="KW-0966">Cell projection</keyword>
<dbReference type="Proteomes" id="UP000724672">
    <property type="component" value="Unassembled WGS sequence"/>
</dbReference>
<accession>A0A942UVA6</accession>
<dbReference type="Pfam" id="PF04316">
    <property type="entry name" value="FlgM"/>
    <property type="match status" value="1"/>
</dbReference>
<dbReference type="AlphaFoldDB" id="A0A942UVA6"/>
<comment type="similarity">
    <text evidence="1">Belongs to the FlgM family.</text>
</comment>
<reference evidence="8" key="1">
    <citation type="submission" date="2019-12" db="EMBL/GenBank/DDBJ databases">
        <title>Clostridiaceae gen. nov. sp. nov., isolated from sediment in Xinjiang, China.</title>
        <authorList>
            <person name="Zhang R."/>
        </authorList>
    </citation>
    <scope>NUCLEOTIDE SEQUENCE</scope>
    <source>
        <strain evidence="8">D2Q-11</strain>
    </source>
</reference>
<name>A0A942UVA6_9FIRM</name>
<dbReference type="InterPro" id="IPR035890">
    <property type="entry name" value="Anti-sigma-28_factor_FlgM_sf"/>
</dbReference>
<dbReference type="GO" id="GO:0045892">
    <property type="term" value="P:negative regulation of DNA-templated transcription"/>
    <property type="evidence" value="ECO:0007669"/>
    <property type="project" value="InterPro"/>
</dbReference>
<keyword evidence="9" id="KW-1185">Reference proteome</keyword>
<keyword evidence="4" id="KW-1005">Bacterial flagellum biogenesis</keyword>
<keyword evidence="8" id="KW-0282">Flagellum</keyword>
<keyword evidence="6" id="KW-0804">Transcription</keyword>
<keyword evidence="5" id="KW-0805">Transcription regulation</keyword>
<protein>
    <recommendedName>
        <fullName evidence="2">Negative regulator of flagellin synthesis</fullName>
    </recommendedName>
</protein>
<evidence type="ECO:0000256" key="6">
    <source>
        <dbReference type="ARBA" id="ARBA00023163"/>
    </source>
</evidence>
<evidence type="ECO:0000313" key="8">
    <source>
        <dbReference type="EMBL" id="MBS4538150.1"/>
    </source>
</evidence>
<evidence type="ECO:0000259" key="7">
    <source>
        <dbReference type="Pfam" id="PF04316"/>
    </source>
</evidence>
<evidence type="ECO:0000313" key="9">
    <source>
        <dbReference type="Proteomes" id="UP000724672"/>
    </source>
</evidence>
<organism evidence="8 9">
    <name type="scientific">Anaeromonas frigoriresistens</name>
    <dbReference type="NCBI Taxonomy" id="2683708"/>
    <lineage>
        <taxon>Bacteria</taxon>
        <taxon>Bacillati</taxon>
        <taxon>Bacillota</taxon>
        <taxon>Tissierellia</taxon>
        <taxon>Tissierellales</taxon>
        <taxon>Thermohalobacteraceae</taxon>
        <taxon>Anaeromonas</taxon>
    </lineage>
</organism>
<dbReference type="GO" id="GO:0044781">
    <property type="term" value="P:bacterial-type flagellum organization"/>
    <property type="evidence" value="ECO:0007669"/>
    <property type="project" value="UniProtKB-KW"/>
</dbReference>
<evidence type="ECO:0000256" key="5">
    <source>
        <dbReference type="ARBA" id="ARBA00023015"/>
    </source>
</evidence>
<evidence type="ECO:0000256" key="4">
    <source>
        <dbReference type="ARBA" id="ARBA00022795"/>
    </source>
</evidence>
<dbReference type="SUPFAM" id="SSF101498">
    <property type="entry name" value="Anti-sigma factor FlgM"/>
    <property type="match status" value="1"/>
</dbReference>